<dbReference type="SUPFAM" id="SSF54197">
    <property type="entry name" value="HIT-like"/>
    <property type="match status" value="1"/>
</dbReference>
<dbReference type="InterPro" id="IPR040194">
    <property type="entry name" value="Cwf19-like"/>
</dbReference>
<dbReference type="GO" id="GO:0003676">
    <property type="term" value="F:nucleic acid binding"/>
    <property type="evidence" value="ECO:0007669"/>
    <property type="project" value="InterPro"/>
</dbReference>
<dbReference type="Pfam" id="PF04677">
    <property type="entry name" value="CwfJ_C_1"/>
    <property type="match status" value="1"/>
</dbReference>
<evidence type="ECO:0000256" key="3">
    <source>
        <dbReference type="ARBA" id="ARBA00022771"/>
    </source>
</evidence>
<dbReference type="AlphaFoldDB" id="A0A0F7SGQ6"/>
<dbReference type="Pfam" id="PF04676">
    <property type="entry name" value="CwfJ_C_2"/>
    <property type="match status" value="1"/>
</dbReference>
<accession>A0A0F7SGQ6</accession>
<dbReference type="InterPro" id="IPR001878">
    <property type="entry name" value="Znf_CCHC"/>
</dbReference>
<feature type="domain" description="CCHC-type" evidence="7">
    <location>
        <begin position="395"/>
        <end position="410"/>
    </location>
</feature>
<evidence type="ECO:0000313" key="8">
    <source>
        <dbReference type="EMBL" id="CDZ96519.1"/>
    </source>
</evidence>
<protein>
    <submittedName>
        <fullName evidence="8">Uncharacterized conserved protein</fullName>
    </submittedName>
</protein>
<organism evidence="8">
    <name type="scientific">Phaffia rhodozyma</name>
    <name type="common">Yeast</name>
    <name type="synonym">Xanthophyllomyces dendrorhous</name>
    <dbReference type="NCBI Taxonomy" id="264483"/>
    <lineage>
        <taxon>Eukaryota</taxon>
        <taxon>Fungi</taxon>
        <taxon>Dikarya</taxon>
        <taxon>Basidiomycota</taxon>
        <taxon>Agaricomycotina</taxon>
        <taxon>Tremellomycetes</taxon>
        <taxon>Cystofilobasidiales</taxon>
        <taxon>Mrakiaceae</taxon>
        <taxon>Phaffia</taxon>
    </lineage>
</organism>
<evidence type="ECO:0000256" key="2">
    <source>
        <dbReference type="ARBA" id="ARBA00022723"/>
    </source>
</evidence>
<dbReference type="GO" id="GO:0071014">
    <property type="term" value="C:post-mRNA release spliceosomal complex"/>
    <property type="evidence" value="ECO:0007669"/>
    <property type="project" value="TreeGrafter"/>
</dbReference>
<evidence type="ECO:0000259" key="7">
    <source>
        <dbReference type="PROSITE" id="PS50158"/>
    </source>
</evidence>
<dbReference type="PANTHER" id="PTHR12072:SF4">
    <property type="entry name" value="CWF19-LIKE PROTEIN 1"/>
    <property type="match status" value="1"/>
</dbReference>
<evidence type="ECO:0000256" key="1">
    <source>
        <dbReference type="ARBA" id="ARBA00022664"/>
    </source>
</evidence>
<dbReference type="Pfam" id="PF13696">
    <property type="entry name" value="zf-CCHC_2"/>
    <property type="match status" value="2"/>
</dbReference>
<feature type="region of interest" description="Disordered" evidence="6">
    <location>
        <begin position="307"/>
        <end position="353"/>
    </location>
</feature>
<evidence type="ECO:0000256" key="5">
    <source>
        <dbReference type="PROSITE-ProRule" id="PRU00047"/>
    </source>
</evidence>
<sequence length="683" mass="73022">MSNKILALGPALGSLRAFIEKQRALQSKHHFNLCVCVGDFFGPEGENPDEVDDLLRGSLNVPLTTYIMLGSHALPEKVQAKIIETGGEICTNLFFVGQSNVLNTSEGIKIGAIGGNYDPVLWDAATNSSSEAAESEAAEPTPTSTVNLTPSLLAPVLASPHIFPEANAPSALTGSNLTLASQKAIVPTGLDILLLQTPPPSLSLLSPSFNGLEFNVGQGATPLVEIIRRAKPRYVFFMGGRDGEDGFWEREPFGWDGAGSEGRYTRCIRMGRFGGPPPLDGQKKARSFYAFSLAPLAPPFPVKPANATPNPFALPPSSTGRGTKREAPEGGENFIWGQSGPGGKKARGEGPPPPSYTCRICNEPGHWIQACPRKDAHNAEKQVTQGDGPPANYVCRICKLPGHYIRDCPQKTNNSDSSADRQNSGAVTGIPKRPELSPAECWFCLSNPKVTKHLIVSIGTETYVTLPKGQLPPTASATKMVQNKVTGLPEMPAGSEQPGLVPGGGHVLIIPISHYPTVLSIPKEDAVGIESEIEKTKAALAKCYKVYNSVPVVFEVGRSGGRGGHAHLQIVPVPLTAVSQIESVFREEGAKLGINFESDADVALNSIGTGGRDSYFRVDFPNGKLIHLIRGTGFNLQFGRTVLAKLLEIPHRVDWKACAQTDAEEKADAVAFKKAYAQFDPFK</sequence>
<dbReference type="Gene3D" id="3.30.428.10">
    <property type="entry name" value="HIT-like"/>
    <property type="match status" value="1"/>
</dbReference>
<dbReference type="InterPro" id="IPR006767">
    <property type="entry name" value="Cwf19-like_C_dom-2"/>
</dbReference>
<dbReference type="InterPro" id="IPR036265">
    <property type="entry name" value="HIT-like_sf"/>
</dbReference>
<keyword evidence="1" id="KW-0507">mRNA processing</keyword>
<dbReference type="InterPro" id="IPR006768">
    <property type="entry name" value="Cwf19-like_C_dom-1"/>
</dbReference>
<keyword evidence="2" id="KW-0479">Metal-binding</keyword>
<dbReference type="GO" id="GO:0000398">
    <property type="term" value="P:mRNA splicing, via spliceosome"/>
    <property type="evidence" value="ECO:0007669"/>
    <property type="project" value="TreeGrafter"/>
</dbReference>
<dbReference type="EMBL" id="LN483144">
    <property type="protein sequence ID" value="CDZ96519.1"/>
    <property type="molecule type" value="Genomic_DNA"/>
</dbReference>
<dbReference type="InterPro" id="IPR025829">
    <property type="entry name" value="Zn_knuckle_CX2CX3GHX4C"/>
</dbReference>
<dbReference type="GO" id="GO:0008270">
    <property type="term" value="F:zinc ion binding"/>
    <property type="evidence" value="ECO:0007669"/>
    <property type="project" value="UniProtKB-KW"/>
</dbReference>
<name>A0A0F7SGQ6_PHARH</name>
<feature type="compositionally biased region" description="Polar residues" evidence="6">
    <location>
        <begin position="410"/>
        <end position="426"/>
    </location>
</feature>
<reference evidence="8" key="1">
    <citation type="submission" date="2014-08" db="EMBL/GenBank/DDBJ databases">
        <authorList>
            <person name="Sharma Rahul"/>
            <person name="Thines Marco"/>
        </authorList>
    </citation>
    <scope>NUCLEOTIDE SEQUENCE</scope>
</reference>
<dbReference type="GO" id="GO:0061632">
    <property type="term" value="F:RNA lariat debranching enzyme activator activity"/>
    <property type="evidence" value="ECO:0007669"/>
    <property type="project" value="TreeGrafter"/>
</dbReference>
<dbReference type="SMART" id="SM00343">
    <property type="entry name" value="ZnF_C2HC"/>
    <property type="match status" value="2"/>
</dbReference>
<dbReference type="PROSITE" id="PS50158">
    <property type="entry name" value="ZF_CCHC"/>
    <property type="match status" value="1"/>
</dbReference>
<dbReference type="PANTHER" id="PTHR12072">
    <property type="entry name" value="CWF19, CELL CYCLE CONTROL PROTEIN"/>
    <property type="match status" value="1"/>
</dbReference>
<evidence type="ECO:0000256" key="4">
    <source>
        <dbReference type="ARBA" id="ARBA00022833"/>
    </source>
</evidence>
<dbReference type="InterPro" id="IPR036875">
    <property type="entry name" value="Znf_CCHC_sf"/>
</dbReference>
<proteinExistence type="predicted"/>
<dbReference type="SUPFAM" id="SSF57756">
    <property type="entry name" value="Retrovirus zinc finger-like domains"/>
    <property type="match status" value="2"/>
</dbReference>
<dbReference type="Gene3D" id="4.10.60.10">
    <property type="entry name" value="Zinc finger, CCHC-type"/>
    <property type="match status" value="2"/>
</dbReference>
<keyword evidence="4" id="KW-0862">Zinc</keyword>
<keyword evidence="3 5" id="KW-0863">Zinc-finger</keyword>
<feature type="region of interest" description="Disordered" evidence="6">
    <location>
        <begin position="409"/>
        <end position="432"/>
    </location>
</feature>
<evidence type="ECO:0000256" key="6">
    <source>
        <dbReference type="SAM" id="MobiDB-lite"/>
    </source>
</evidence>